<reference evidence="1 2" key="1">
    <citation type="submission" date="2015-09" db="EMBL/GenBank/DDBJ databases">
        <title>Genome sequencing project for genomic taxonomy and phylogenomics of Bacillus-like bacteria.</title>
        <authorList>
            <person name="Liu B."/>
            <person name="Wang J."/>
            <person name="Zhu Y."/>
            <person name="Liu G."/>
            <person name="Chen Q."/>
            <person name="Chen Z."/>
            <person name="Lan J."/>
            <person name="Che J."/>
            <person name="Ge C."/>
            <person name="Shi H."/>
            <person name="Pan Z."/>
            <person name="Liu X."/>
        </authorList>
    </citation>
    <scope>NUCLEOTIDE SEQUENCE [LARGE SCALE GENOMIC DNA]</scope>
    <source>
        <strain evidence="1 2">LMG 18435</strain>
    </source>
</reference>
<dbReference type="EMBL" id="LJJC01000006">
    <property type="protein sequence ID" value="KQL51531.1"/>
    <property type="molecule type" value="Genomic_DNA"/>
</dbReference>
<dbReference type="Gene3D" id="1.10.150.20">
    <property type="entry name" value="5' to 3' exonuclease, C-terminal subdomain"/>
    <property type="match status" value="1"/>
</dbReference>
<dbReference type="Pfam" id="PF11731">
    <property type="entry name" value="Cdd1"/>
    <property type="match status" value="1"/>
</dbReference>
<gene>
    <name evidence="1" type="ORF">AN964_21520</name>
</gene>
<accession>A0A0Q3WTQ0</accession>
<evidence type="ECO:0000313" key="1">
    <source>
        <dbReference type="EMBL" id="KQL51531.1"/>
    </source>
</evidence>
<evidence type="ECO:0000313" key="2">
    <source>
        <dbReference type="Proteomes" id="UP000051888"/>
    </source>
</evidence>
<comment type="caution">
    <text evidence="1">The sequence shown here is derived from an EMBL/GenBank/DDBJ whole genome shotgun (WGS) entry which is preliminary data.</text>
</comment>
<dbReference type="OrthoDB" id="666031at2"/>
<dbReference type="STRING" id="157838.AN964_21520"/>
<sequence length="155" mass="18028">MPNSSPKLPLTEEERAKLRTCKIKLNDISHISTLELSQCLGISSDRSKYLRALAIFQTVPSIGPKVAQRIVDLGYYSLEEIKNMDGSDLINCWEEKCGYWEDPCLEDAFRCVVHHANNPESNKCWFDFTEARKEYRQQFVYPDTRPKLAWHEVKN</sequence>
<dbReference type="PATRIC" id="fig|157838.3.peg.4731"/>
<keyword evidence="2" id="KW-1185">Reference proteome</keyword>
<dbReference type="InterPro" id="IPR021725">
    <property type="entry name" value="Cdd1"/>
</dbReference>
<dbReference type="RefSeq" id="WP_055741842.1">
    <property type="nucleotide sequence ID" value="NZ_JAAIWL010000044.1"/>
</dbReference>
<name>A0A0Q3WTQ0_9BACI</name>
<dbReference type="AlphaFoldDB" id="A0A0Q3WTQ0"/>
<organism evidence="1 2">
    <name type="scientific">Heyndrickxia shackletonii</name>
    <dbReference type="NCBI Taxonomy" id="157838"/>
    <lineage>
        <taxon>Bacteria</taxon>
        <taxon>Bacillati</taxon>
        <taxon>Bacillota</taxon>
        <taxon>Bacilli</taxon>
        <taxon>Bacillales</taxon>
        <taxon>Bacillaceae</taxon>
        <taxon>Heyndrickxia</taxon>
    </lineage>
</organism>
<dbReference type="Proteomes" id="UP000051888">
    <property type="component" value="Unassembled WGS sequence"/>
</dbReference>
<protein>
    <submittedName>
        <fullName evidence="1">Pathogenicity locus</fullName>
    </submittedName>
</protein>
<proteinExistence type="predicted"/>